<name>A0ABW9B588_9BURK</name>
<accession>A0ABW9B588</accession>
<gene>
    <name evidence="2" type="ORF">PQR57_39350</name>
</gene>
<dbReference type="EMBL" id="JAQQEZ010000051">
    <property type="protein sequence ID" value="MFM0007009.1"/>
    <property type="molecule type" value="Genomic_DNA"/>
</dbReference>
<sequence length="807" mass="90295">MTADQINLTTLESSLKSVKEENELLFRQLHQVQGELEQLYSKNRKLGTTHVAKSQGTDALGKSWVDDDLIDALSEIQHLRALLDVQKKIHRLESKSTLSSRVGNILIQGVDSPASLLSAPGKLGRIWRESGRREPPKSFGGKNFDKIIAVYGQGGFEAVEKLLSGNHAAPAIQANALTALARQLSNSRHPSAAAEAAGRAYALDPKPYRLKWLAFRLHEDGQVIEAEAMLDSLPSDVQFSDSESRQVGQLRAEARESRELEAKQKTRFSEKRSDIARKLSDLERQLDQNERLAADRGREIEALKHARSQFELNESEWLRQREDMANLIAGRDQEVETLTRVNAERGQEVETLTHAKAERDREVETLTDANVALELEKAALVAHRAETLAQIDGYAQQIETLKYLNDQSDVEKSVLLGQMSSTATLLAERDRTIETLTHVKGQLEFEKAGLAARGESLQGELATVTKSRDEQILLASQRQGELLQLARNEAAWEKEKFSLELRLRELEQQIGQITQAQGEQTQLVAQRIENLASALTERNDSFDGLLKKQADDLFQARKHLDGIVKGEIANSTKQIQALVGLQSYYATGDLPAVNGELHSWPISQDFALYLVELIELNEYDLVIEFGSGISTVIVAKALAKLAQRRLEKPATRFVSLDHLDQYYRQTQSRLTQVGLQDSVELVLAPLQAWPAPNGNTYPYYSCEDTFDRLARSYAESGVRVLAIVDGPPASTGKHARYPALPLLLKHFARTHIDVLLDDYIRDDEKEVTKMWQVELQSAFRTCEVTRRKFEKDACLISTSPTINTGNA</sequence>
<dbReference type="InterPro" id="IPR029063">
    <property type="entry name" value="SAM-dependent_MTases_sf"/>
</dbReference>
<dbReference type="RefSeq" id="WP_408181512.1">
    <property type="nucleotide sequence ID" value="NZ_JAQQEZ010000051.1"/>
</dbReference>
<feature type="coiled-coil region" evidence="1">
    <location>
        <begin position="489"/>
        <end position="516"/>
    </location>
</feature>
<reference evidence="2 3" key="1">
    <citation type="journal article" date="2024" name="Chem. Sci.">
        <title>Discovery of megapolipeptins by genome mining of a Burkholderiales bacteria collection.</title>
        <authorList>
            <person name="Paulo B.S."/>
            <person name="Recchia M.J.J."/>
            <person name="Lee S."/>
            <person name="Fergusson C.H."/>
            <person name="Romanowski S.B."/>
            <person name="Hernandez A."/>
            <person name="Krull N."/>
            <person name="Liu D.Y."/>
            <person name="Cavanagh H."/>
            <person name="Bos A."/>
            <person name="Gray C.A."/>
            <person name="Murphy B.T."/>
            <person name="Linington R.G."/>
            <person name="Eustaquio A.S."/>
        </authorList>
    </citation>
    <scope>NUCLEOTIDE SEQUENCE [LARGE SCALE GENOMIC DNA]</scope>
    <source>
        <strain evidence="2 3">RL17-350-BIC-A</strain>
    </source>
</reference>
<dbReference type="Proteomes" id="UP001629230">
    <property type="component" value="Unassembled WGS sequence"/>
</dbReference>
<keyword evidence="3" id="KW-1185">Reference proteome</keyword>
<dbReference type="SUPFAM" id="SSF53335">
    <property type="entry name" value="S-adenosyl-L-methionine-dependent methyltransferases"/>
    <property type="match status" value="1"/>
</dbReference>
<organism evidence="2 3">
    <name type="scientific">Paraburkholderia dipogonis</name>
    <dbReference type="NCBI Taxonomy" id="1211383"/>
    <lineage>
        <taxon>Bacteria</taxon>
        <taxon>Pseudomonadati</taxon>
        <taxon>Pseudomonadota</taxon>
        <taxon>Betaproteobacteria</taxon>
        <taxon>Burkholderiales</taxon>
        <taxon>Burkholderiaceae</taxon>
        <taxon>Paraburkholderia</taxon>
    </lineage>
</organism>
<comment type="caution">
    <text evidence="2">The sequence shown here is derived from an EMBL/GenBank/DDBJ whole genome shotgun (WGS) entry which is preliminary data.</text>
</comment>
<evidence type="ECO:0000256" key="1">
    <source>
        <dbReference type="SAM" id="Coils"/>
    </source>
</evidence>
<feature type="coiled-coil region" evidence="1">
    <location>
        <begin position="8"/>
        <end position="35"/>
    </location>
</feature>
<keyword evidence="1" id="KW-0175">Coiled coil</keyword>
<evidence type="ECO:0008006" key="4">
    <source>
        <dbReference type="Google" id="ProtNLM"/>
    </source>
</evidence>
<proteinExistence type="predicted"/>
<evidence type="ECO:0000313" key="2">
    <source>
        <dbReference type="EMBL" id="MFM0007009.1"/>
    </source>
</evidence>
<dbReference type="Gene3D" id="3.40.50.150">
    <property type="entry name" value="Vaccinia Virus protein VP39"/>
    <property type="match status" value="1"/>
</dbReference>
<protein>
    <recommendedName>
        <fullName evidence="4">Chromosome partition protein Smc</fullName>
    </recommendedName>
</protein>
<evidence type="ECO:0000313" key="3">
    <source>
        <dbReference type="Proteomes" id="UP001629230"/>
    </source>
</evidence>